<feature type="domain" description="Hydroxymethylglutaryl-coenzyme A synthase N-terminal" evidence="5">
    <location>
        <begin position="3"/>
        <end position="164"/>
    </location>
</feature>
<feature type="active site" description="Acyl-thioester intermediate" evidence="3">
    <location>
        <position position="111"/>
    </location>
</feature>
<evidence type="ECO:0000259" key="5">
    <source>
        <dbReference type="Pfam" id="PF01154"/>
    </source>
</evidence>
<evidence type="ECO:0000259" key="6">
    <source>
        <dbReference type="Pfam" id="PF08540"/>
    </source>
</evidence>
<dbReference type="InterPro" id="IPR016039">
    <property type="entry name" value="Thiolase-like"/>
</dbReference>
<dbReference type="GO" id="GO:0004421">
    <property type="term" value="F:hydroxymethylglutaryl-CoA synthase activity"/>
    <property type="evidence" value="ECO:0007669"/>
    <property type="project" value="InterPro"/>
</dbReference>
<evidence type="ECO:0000256" key="4">
    <source>
        <dbReference type="PIRSR" id="PIRSR611554-2"/>
    </source>
</evidence>
<feature type="domain" description="Hydroxymethylglutaryl-coenzyme A synthase C-terminal" evidence="6">
    <location>
        <begin position="257"/>
        <end position="348"/>
    </location>
</feature>
<gene>
    <name evidence="7" type="ORF">CYJ32_06700</name>
</gene>
<reference evidence="7 8" key="1">
    <citation type="submission" date="2017-12" db="EMBL/GenBank/DDBJ databases">
        <title>Phylogenetic diversity of female urinary microbiome.</title>
        <authorList>
            <person name="Thomas-White K."/>
            <person name="Wolfe A.J."/>
        </authorList>
    </citation>
    <scope>NUCLEOTIDE SEQUENCE [LARGE SCALE GENOMIC DNA]</scope>
    <source>
        <strain evidence="7 8">UMB0064</strain>
    </source>
</reference>
<name>A0A2I1M3D5_9BIFI</name>
<dbReference type="PANTHER" id="PTHR43323:SF2">
    <property type="entry name" value="HYDROXYMETHYLGLUTARYL-COA SYNTHASE"/>
    <property type="match status" value="1"/>
</dbReference>
<dbReference type="SUPFAM" id="SSF53901">
    <property type="entry name" value="Thiolase-like"/>
    <property type="match status" value="2"/>
</dbReference>
<dbReference type="RefSeq" id="WP_049216557.1">
    <property type="nucleotide sequence ID" value="NZ_JASODN010000004.1"/>
</dbReference>
<feature type="binding site" evidence="4">
    <location>
        <position position="242"/>
    </location>
    <ligand>
        <name>(3S)-3-hydroxy-3-methylglutaryl-CoA</name>
        <dbReference type="ChEBI" id="CHEBI:43074"/>
    </ligand>
</feature>
<feature type="active site" description="Proton donor/acceptor" evidence="3">
    <location>
        <position position="79"/>
    </location>
</feature>
<dbReference type="Pfam" id="PF01154">
    <property type="entry name" value="HMG_CoA_synt_N"/>
    <property type="match status" value="1"/>
</dbReference>
<evidence type="ECO:0000313" key="8">
    <source>
        <dbReference type="Proteomes" id="UP000242263"/>
    </source>
</evidence>
<evidence type="ECO:0000256" key="3">
    <source>
        <dbReference type="PIRSR" id="PIRSR611554-1"/>
    </source>
</evidence>
<dbReference type="Gene3D" id="3.40.47.10">
    <property type="match status" value="2"/>
</dbReference>
<accession>A0A2I1M3D5</accession>
<dbReference type="Pfam" id="PF08540">
    <property type="entry name" value="HMG_CoA_synt_C"/>
    <property type="match status" value="1"/>
</dbReference>
<dbReference type="InterPro" id="IPR011554">
    <property type="entry name" value="HMG_CoA_synthase_prok"/>
</dbReference>
<dbReference type="InterPro" id="IPR013746">
    <property type="entry name" value="HMG_CoA_synt_C_dom"/>
</dbReference>
<evidence type="ECO:0000313" key="7">
    <source>
        <dbReference type="EMBL" id="PKZ14619.1"/>
    </source>
</evidence>
<evidence type="ECO:0000256" key="1">
    <source>
        <dbReference type="ARBA" id="ARBA00007061"/>
    </source>
</evidence>
<sequence>MSIGIDRISLYTPSYYLDVRELAVARGVDPNKFTIGIGQDKQAVIPSSQDIVTMGANAAIRLRDDIDDSRLGLVIVGTESGVDASKASALYIHELLNLPHSVRCMEIKEACFGGTAALLVARDYIAAHPGKQALIIAADIARYGLASGGEVTQGGGAVAILVSENPRIAEIEEHTSVYSGSIQDFWRPVYTDEAQARGKYSTEQYLEFFEHVWLDYAHTMHAKPQDFAAFLFHLPYTKMGAKALRKLEELTEPVTHLEQRLEQSIQYSRAIGNVYTGSLYVGLISLLELDNSLKAGDRLALFSYGSGAVAELFTARLVEGYEKALYYHADLLNQRTQVSVNEYESIFKDAVPYAPQDYSTNPRYYCGDFVLTGVVGMERQYATRSCAEQPIASAACD</sequence>
<comment type="similarity">
    <text evidence="1">Belongs to the thiolase-like superfamily. HMG-CoA synthase family.</text>
</comment>
<feature type="active site" description="Proton donor/acceptor" evidence="3">
    <location>
        <position position="233"/>
    </location>
</feature>
<dbReference type="NCBIfam" id="TIGR01835">
    <property type="entry name" value="HMG-CoA-S_prok"/>
    <property type="match status" value="1"/>
</dbReference>
<dbReference type="PANTHER" id="PTHR43323">
    <property type="entry name" value="3-HYDROXY-3-METHYLGLUTARYL COENZYME A SYNTHASE"/>
    <property type="match status" value="1"/>
</dbReference>
<feature type="binding site" evidence="4">
    <location>
        <position position="148"/>
    </location>
    <ligand>
        <name>substrate</name>
    </ligand>
</feature>
<dbReference type="InterPro" id="IPR013528">
    <property type="entry name" value="HMG_CoA_synth_N"/>
</dbReference>
<comment type="caution">
    <text evidence="7">The sequence shown here is derived from an EMBL/GenBank/DDBJ whole genome shotgun (WGS) entry which is preliminary data.</text>
</comment>
<feature type="binding site" evidence="4">
    <location>
        <position position="29"/>
    </location>
    <ligand>
        <name>(3S)-3-hydroxy-3-methylglutaryl-CoA</name>
        <dbReference type="ChEBI" id="CHEBI:43074"/>
    </ligand>
</feature>
<evidence type="ECO:0000256" key="2">
    <source>
        <dbReference type="ARBA" id="ARBA00022679"/>
    </source>
</evidence>
<dbReference type="Proteomes" id="UP000242263">
    <property type="component" value="Unassembled WGS sequence"/>
</dbReference>
<organism evidence="7 8">
    <name type="scientific">Alloscardovia omnicolens</name>
    <dbReference type="NCBI Taxonomy" id="419015"/>
    <lineage>
        <taxon>Bacteria</taxon>
        <taxon>Bacillati</taxon>
        <taxon>Actinomycetota</taxon>
        <taxon>Actinomycetes</taxon>
        <taxon>Bifidobacteriales</taxon>
        <taxon>Bifidobacteriaceae</taxon>
        <taxon>Alloscardovia</taxon>
    </lineage>
</organism>
<dbReference type="AlphaFoldDB" id="A0A2I1M3D5"/>
<dbReference type="GO" id="GO:0006084">
    <property type="term" value="P:acetyl-CoA metabolic process"/>
    <property type="evidence" value="ECO:0007669"/>
    <property type="project" value="InterPro"/>
</dbReference>
<feature type="binding site" evidence="4">
    <location>
        <position position="273"/>
    </location>
    <ligand>
        <name>(3S)-3-hydroxy-3-methylglutaryl-CoA</name>
        <dbReference type="ChEBI" id="CHEBI:43074"/>
    </ligand>
</feature>
<feature type="binding site" evidence="4">
    <location>
        <position position="143"/>
    </location>
    <ligand>
        <name>(3S)-3-hydroxy-3-methylglutaryl-CoA</name>
        <dbReference type="ChEBI" id="CHEBI:43074"/>
    </ligand>
</feature>
<proteinExistence type="inferred from homology"/>
<keyword evidence="2" id="KW-0808">Transferase</keyword>
<protein>
    <submittedName>
        <fullName evidence="7">Hydroxymethylglutaryl-CoA synthase</fullName>
    </submittedName>
</protein>
<dbReference type="CDD" id="cd00827">
    <property type="entry name" value="init_cond_enzymes"/>
    <property type="match status" value="1"/>
</dbReference>
<dbReference type="EMBL" id="PKGU01000004">
    <property type="protein sequence ID" value="PKZ14619.1"/>
    <property type="molecule type" value="Genomic_DNA"/>
</dbReference>